<keyword evidence="5" id="KW-1185">Reference proteome</keyword>
<dbReference type="EMBL" id="DS231816">
    <property type="protein sequence ID" value="EDS37588.1"/>
    <property type="molecule type" value="Genomic_DNA"/>
</dbReference>
<evidence type="ECO:0000256" key="1">
    <source>
        <dbReference type="SAM" id="SignalP"/>
    </source>
</evidence>
<dbReference type="OrthoDB" id="6419989at2759"/>
<feature type="chain" id="PRO_5014566393" description="Ig-like domain-containing protein" evidence="1">
    <location>
        <begin position="23"/>
        <end position="200"/>
    </location>
</feature>
<dbReference type="Proteomes" id="UP000002320">
    <property type="component" value="Unassembled WGS sequence"/>
</dbReference>
<dbReference type="KEGG" id="cqu:CpipJ_CPIJ000380"/>
<dbReference type="SUPFAM" id="SSF48726">
    <property type="entry name" value="Immunoglobulin"/>
    <property type="match status" value="1"/>
</dbReference>
<evidence type="ECO:0000313" key="4">
    <source>
        <dbReference type="EnsemblMetazoa" id="CPIJ000380-PA"/>
    </source>
</evidence>
<dbReference type="STRING" id="7176.B0W016"/>
<dbReference type="SMART" id="SM00409">
    <property type="entry name" value="IG"/>
    <property type="match status" value="1"/>
</dbReference>
<evidence type="ECO:0000313" key="3">
    <source>
        <dbReference type="EMBL" id="EDS37588.1"/>
    </source>
</evidence>
<proteinExistence type="predicted"/>
<feature type="domain" description="Ig-like" evidence="2">
    <location>
        <begin position="58"/>
        <end position="163"/>
    </location>
</feature>
<dbReference type="InterPro" id="IPR007110">
    <property type="entry name" value="Ig-like_dom"/>
</dbReference>
<evidence type="ECO:0000259" key="2">
    <source>
        <dbReference type="PROSITE" id="PS50835"/>
    </source>
</evidence>
<reference evidence="3" key="1">
    <citation type="submission" date="2007-03" db="EMBL/GenBank/DDBJ databases">
        <title>Annotation of Culex pipiens quinquefasciatus.</title>
        <authorList>
            <consortium name="The Broad Institute Genome Sequencing Platform"/>
            <person name="Atkinson P.W."/>
            <person name="Hemingway J."/>
            <person name="Christensen B.M."/>
            <person name="Higgs S."/>
            <person name="Kodira C."/>
            <person name="Hannick L."/>
            <person name="Megy K."/>
            <person name="O'Leary S."/>
            <person name="Pearson M."/>
            <person name="Haas B.J."/>
            <person name="Mauceli E."/>
            <person name="Wortman J.R."/>
            <person name="Lee N.H."/>
            <person name="Guigo R."/>
            <person name="Stanke M."/>
            <person name="Alvarado L."/>
            <person name="Amedeo P."/>
            <person name="Antoine C.H."/>
            <person name="Arensburger P."/>
            <person name="Bidwell S.L."/>
            <person name="Crawford M."/>
            <person name="Camaro F."/>
            <person name="Devon K."/>
            <person name="Engels R."/>
            <person name="Hammond M."/>
            <person name="Howarth C."/>
            <person name="Koehrsen M."/>
            <person name="Lawson D."/>
            <person name="Montgomery P."/>
            <person name="Nene V."/>
            <person name="Nusbaum C."/>
            <person name="Puiu D."/>
            <person name="Romero-Severson J."/>
            <person name="Severson D.W."/>
            <person name="Shumway M."/>
            <person name="Sisk P."/>
            <person name="Stolte C."/>
            <person name="Zeng Q."/>
            <person name="Eisenstadt E."/>
            <person name="Fraser-Liggett C."/>
            <person name="Strausberg R."/>
            <person name="Galagan J."/>
            <person name="Birren B."/>
            <person name="Collins F.H."/>
        </authorList>
    </citation>
    <scope>NUCLEOTIDE SEQUENCE [LARGE SCALE GENOMIC DNA]</scope>
    <source>
        <strain evidence="3">JHB</strain>
    </source>
</reference>
<dbReference type="CDD" id="cd00096">
    <property type="entry name" value="Ig"/>
    <property type="match status" value="1"/>
</dbReference>
<dbReference type="InterPro" id="IPR003599">
    <property type="entry name" value="Ig_sub"/>
</dbReference>
<dbReference type="GO" id="GO:0008045">
    <property type="term" value="P:motor neuron axon guidance"/>
    <property type="evidence" value="ECO:0007669"/>
    <property type="project" value="TreeGrafter"/>
</dbReference>
<dbReference type="PROSITE" id="PS50835">
    <property type="entry name" value="IG_LIKE"/>
    <property type="match status" value="1"/>
</dbReference>
<feature type="signal peptide" evidence="1">
    <location>
        <begin position="1"/>
        <end position="22"/>
    </location>
</feature>
<reference evidence="4" key="2">
    <citation type="submission" date="2020-05" db="UniProtKB">
        <authorList>
            <consortium name="EnsemblMetazoa"/>
        </authorList>
    </citation>
    <scope>IDENTIFICATION</scope>
    <source>
        <strain evidence="4">JHB</strain>
    </source>
</reference>
<dbReference type="AlphaFoldDB" id="B0W016"/>
<dbReference type="VEuPathDB" id="VectorBase:CPIJ000380"/>
<sequence>MLDLRPALVLTLFTVIATTTSTSRGLLAQFVVDFPQQQKLLFPHTPPGGRGLAGNFVSTVKDVRVNVPAAIRRGDSANLICHYDMEGAVLYTVKWYKGKREFFRYTPKENPSMKAFPVLGITVERSKSNGSHLTLTAVEPTMSGKYSCEVSADSPSFHTMVVSGEMEVVALLARGSHLMVGYLLLQSYNTRVGHMRGKTC</sequence>
<dbReference type="HOGENOM" id="CLU_1367433_0_0_1"/>
<gene>
    <name evidence="4" type="primary">6031216</name>
    <name evidence="3" type="ORF">CpipJ_CPIJ000380</name>
</gene>
<dbReference type="Pfam" id="PF13927">
    <property type="entry name" value="Ig_3"/>
    <property type="match status" value="1"/>
</dbReference>
<dbReference type="EnsemblMetazoa" id="CPIJ000380-RA">
    <property type="protein sequence ID" value="CPIJ000380-PA"/>
    <property type="gene ID" value="CPIJ000380"/>
</dbReference>
<dbReference type="InterPro" id="IPR013783">
    <property type="entry name" value="Ig-like_fold"/>
</dbReference>
<dbReference type="InterPro" id="IPR036179">
    <property type="entry name" value="Ig-like_dom_sf"/>
</dbReference>
<evidence type="ECO:0000313" key="5">
    <source>
        <dbReference type="Proteomes" id="UP000002320"/>
    </source>
</evidence>
<dbReference type="eggNOG" id="ENOG502RY6Y">
    <property type="taxonomic scope" value="Eukaryota"/>
</dbReference>
<dbReference type="PANTHER" id="PTHR21261:SF8">
    <property type="entry name" value="BEATEN PATH IA, ISOFORM B-RELATED"/>
    <property type="match status" value="1"/>
</dbReference>
<dbReference type="PANTHER" id="PTHR21261">
    <property type="entry name" value="BEAT PROTEIN"/>
    <property type="match status" value="1"/>
</dbReference>
<organism>
    <name type="scientific">Culex quinquefasciatus</name>
    <name type="common">Southern house mosquito</name>
    <name type="synonym">Culex pungens</name>
    <dbReference type="NCBI Taxonomy" id="7176"/>
    <lineage>
        <taxon>Eukaryota</taxon>
        <taxon>Metazoa</taxon>
        <taxon>Ecdysozoa</taxon>
        <taxon>Arthropoda</taxon>
        <taxon>Hexapoda</taxon>
        <taxon>Insecta</taxon>
        <taxon>Pterygota</taxon>
        <taxon>Neoptera</taxon>
        <taxon>Endopterygota</taxon>
        <taxon>Diptera</taxon>
        <taxon>Nematocera</taxon>
        <taxon>Culicoidea</taxon>
        <taxon>Culicidae</taxon>
        <taxon>Culicinae</taxon>
        <taxon>Culicini</taxon>
        <taxon>Culex</taxon>
        <taxon>Culex</taxon>
    </lineage>
</organism>
<dbReference type="Gene3D" id="2.60.40.10">
    <property type="entry name" value="Immunoglobulins"/>
    <property type="match status" value="1"/>
</dbReference>
<name>B0W016_CULQU</name>
<dbReference type="VEuPathDB" id="VectorBase:CQUJHB016046"/>
<accession>B0W016</accession>
<dbReference type="OMA" id="SANLICH"/>
<protein>
    <recommendedName>
        <fullName evidence="2">Ig-like domain-containing protein</fullName>
    </recommendedName>
</protein>
<dbReference type="FunFam" id="2.60.40.10:FF:000437">
    <property type="entry name" value="Beat-IIIc, isoform A"/>
    <property type="match status" value="1"/>
</dbReference>
<dbReference type="InParanoid" id="B0W016"/>
<keyword evidence="1" id="KW-0732">Signal</keyword>